<sequence>MQNNNFGFKTTISVLFKSEKESGLILFGVFSPPIPTTNGQQKVLLNGGGSLGRIQVHFIDNKVFGSQCLLLADGSEKCSSCLVKLNKAFGSHDQWTRISLFHQLGNNFMSVNDLVCLLSPNSAVVDSSELYRITAKNFLFVGGTFYAKNILLNKIVSERFKKDFQDNTKEKAPSLEGCIAEILINGNKLNIPQLINEQKERAAINKENLNNIFSIKLGNCGNCPIECEGAPCSRHSDLPVCQCSKIFSPSDKEIGGNCLINKTTEQFKNKYLLEIPSSQTSNSIKIPIQTPSLIANGRPRIAKLNKIWILFKLPENKLNKELFLKIGR</sequence>
<comment type="caution">
    <text evidence="1">The sequence shown here is derived from an EMBL/GenBank/DDBJ whole genome shotgun (WGS) entry which is preliminary data.</text>
</comment>
<keyword evidence="2" id="KW-1185">Reference proteome</keyword>
<organism evidence="1 2">
    <name type="scientific">Meloidogyne enterolobii</name>
    <name type="common">Root-knot nematode worm</name>
    <name type="synonym">Meloidogyne mayaguensis</name>
    <dbReference type="NCBI Taxonomy" id="390850"/>
    <lineage>
        <taxon>Eukaryota</taxon>
        <taxon>Metazoa</taxon>
        <taxon>Ecdysozoa</taxon>
        <taxon>Nematoda</taxon>
        <taxon>Chromadorea</taxon>
        <taxon>Rhabditida</taxon>
        <taxon>Tylenchina</taxon>
        <taxon>Tylenchomorpha</taxon>
        <taxon>Tylenchoidea</taxon>
        <taxon>Meloidogynidae</taxon>
        <taxon>Meloidogyninae</taxon>
        <taxon>Meloidogyne</taxon>
    </lineage>
</organism>
<accession>A0ACB0YM12</accession>
<reference evidence="1" key="1">
    <citation type="submission" date="2023-11" db="EMBL/GenBank/DDBJ databases">
        <authorList>
            <person name="Poullet M."/>
        </authorList>
    </citation>
    <scope>NUCLEOTIDE SEQUENCE</scope>
    <source>
        <strain evidence="1">E1834</strain>
    </source>
</reference>
<dbReference type="Proteomes" id="UP001497535">
    <property type="component" value="Unassembled WGS sequence"/>
</dbReference>
<protein>
    <submittedName>
        <fullName evidence="1">Uncharacterized protein</fullName>
    </submittedName>
</protein>
<proteinExistence type="predicted"/>
<evidence type="ECO:0000313" key="1">
    <source>
        <dbReference type="EMBL" id="CAK5053257.1"/>
    </source>
</evidence>
<gene>
    <name evidence="1" type="ORF">MENTE1834_LOCUS14077</name>
</gene>
<dbReference type="EMBL" id="CAVMJV010000015">
    <property type="protein sequence ID" value="CAK5053257.1"/>
    <property type="molecule type" value="Genomic_DNA"/>
</dbReference>
<evidence type="ECO:0000313" key="2">
    <source>
        <dbReference type="Proteomes" id="UP001497535"/>
    </source>
</evidence>
<name>A0ACB0YM12_MELEN</name>